<dbReference type="PANTHER" id="PTHR43719:SF28">
    <property type="entry name" value="PEROXIDE STRESS-ACTIVATED HISTIDINE KINASE MAK1-RELATED"/>
    <property type="match status" value="1"/>
</dbReference>
<dbReference type="EMBL" id="KV784382">
    <property type="protein sequence ID" value="OEU07998.1"/>
    <property type="molecule type" value="Genomic_DNA"/>
</dbReference>
<dbReference type="SUPFAM" id="SSF52172">
    <property type="entry name" value="CheY-like"/>
    <property type="match status" value="1"/>
</dbReference>
<reference evidence="4 5" key="1">
    <citation type="submission" date="2016-09" db="EMBL/GenBank/DDBJ databases">
        <title>Extensive genetic diversity and differential bi-allelic expression allows diatom success in the polar Southern Ocean.</title>
        <authorList>
            <consortium name="DOE Joint Genome Institute"/>
            <person name="Mock T."/>
            <person name="Otillar R.P."/>
            <person name="Strauss J."/>
            <person name="Dupont C."/>
            <person name="Frickenhaus S."/>
            <person name="Maumus F."/>
            <person name="Mcmullan M."/>
            <person name="Sanges R."/>
            <person name="Schmutz J."/>
            <person name="Toseland A."/>
            <person name="Valas R."/>
            <person name="Veluchamy A."/>
            <person name="Ward B.J."/>
            <person name="Allen A."/>
            <person name="Barry K."/>
            <person name="Falciatore A."/>
            <person name="Ferrante M."/>
            <person name="Fortunato A.E."/>
            <person name="Gloeckner G."/>
            <person name="Gruber A."/>
            <person name="Hipkin R."/>
            <person name="Janech M."/>
            <person name="Kroth P."/>
            <person name="Leese F."/>
            <person name="Lindquist E."/>
            <person name="Lyon B.R."/>
            <person name="Martin J."/>
            <person name="Mayer C."/>
            <person name="Parker M."/>
            <person name="Quesneville H."/>
            <person name="Raymond J."/>
            <person name="Uhlig C."/>
            <person name="Valentin K.U."/>
            <person name="Worden A.Z."/>
            <person name="Armbrust E.V."/>
            <person name="Bowler C."/>
            <person name="Green B."/>
            <person name="Moulton V."/>
            <person name="Van Oosterhout C."/>
            <person name="Grigoriev I."/>
        </authorList>
    </citation>
    <scope>NUCLEOTIDE SEQUENCE [LARGE SCALE GENOMIC DNA]</scope>
    <source>
        <strain evidence="4 5">CCMP1102</strain>
    </source>
</reference>
<evidence type="ECO:0000313" key="4">
    <source>
        <dbReference type="EMBL" id="OEU07998.1"/>
    </source>
</evidence>
<keyword evidence="5" id="KW-1185">Reference proteome</keyword>
<dbReference type="OrthoDB" id="287671at2759"/>
<dbReference type="PROSITE" id="PS50110">
    <property type="entry name" value="RESPONSE_REGULATORY"/>
    <property type="match status" value="1"/>
</dbReference>
<proteinExistence type="predicted"/>
<feature type="modified residue" description="4-aspartylphosphate" evidence="2">
    <location>
        <position position="127"/>
    </location>
</feature>
<dbReference type="InterPro" id="IPR050956">
    <property type="entry name" value="2C_system_His_kinase"/>
</dbReference>
<evidence type="ECO:0000313" key="5">
    <source>
        <dbReference type="Proteomes" id="UP000095751"/>
    </source>
</evidence>
<dbReference type="KEGG" id="fcy:FRACYDRAFT_174316"/>
<dbReference type="InParanoid" id="A0A1E7EPX0"/>
<feature type="non-terminal residue" evidence="4">
    <location>
        <position position="194"/>
    </location>
</feature>
<dbReference type="InterPro" id="IPR011006">
    <property type="entry name" value="CheY-like_superfamily"/>
</dbReference>
<accession>A0A1E7EPX0</accession>
<dbReference type="Gene3D" id="3.40.50.2300">
    <property type="match status" value="1"/>
</dbReference>
<dbReference type="SMART" id="SM00448">
    <property type="entry name" value="REC"/>
    <property type="match status" value="1"/>
</dbReference>
<evidence type="ECO:0000256" key="2">
    <source>
        <dbReference type="PROSITE-ProRule" id="PRU00169"/>
    </source>
</evidence>
<dbReference type="AlphaFoldDB" id="A0A1E7EPX0"/>
<dbReference type="GO" id="GO:0000160">
    <property type="term" value="P:phosphorelay signal transduction system"/>
    <property type="evidence" value="ECO:0007669"/>
    <property type="project" value="InterPro"/>
</dbReference>
<evidence type="ECO:0000256" key="1">
    <source>
        <dbReference type="ARBA" id="ARBA00022553"/>
    </source>
</evidence>
<sequence>MTLPIYNVPQDVWNSQLVGSSSPYSGHDSNSTAHTGKLSPLQCSLTECNLEQLEENENEDNYDGDQLTELKILLVDDSNSNRKLLDRLLSLRGHKCDQADDGHLGVEMVIKAEQEQDTKPYDIIFMDYEMPTMCGPDAVKEIREYGCDVYIIGLTGNIMADDVGYFRNCGANAVFPKPFKVKEFESLVNETLER</sequence>
<dbReference type="Proteomes" id="UP000095751">
    <property type="component" value="Unassembled WGS sequence"/>
</dbReference>
<feature type="domain" description="Response regulatory" evidence="3">
    <location>
        <begin position="71"/>
        <end position="192"/>
    </location>
</feature>
<dbReference type="PANTHER" id="PTHR43719">
    <property type="entry name" value="TWO-COMPONENT HISTIDINE KINASE"/>
    <property type="match status" value="1"/>
</dbReference>
<keyword evidence="1 2" id="KW-0597">Phosphoprotein</keyword>
<organism evidence="4 5">
    <name type="scientific">Fragilariopsis cylindrus CCMP1102</name>
    <dbReference type="NCBI Taxonomy" id="635003"/>
    <lineage>
        <taxon>Eukaryota</taxon>
        <taxon>Sar</taxon>
        <taxon>Stramenopiles</taxon>
        <taxon>Ochrophyta</taxon>
        <taxon>Bacillariophyta</taxon>
        <taxon>Bacillariophyceae</taxon>
        <taxon>Bacillariophycidae</taxon>
        <taxon>Bacillariales</taxon>
        <taxon>Bacillariaceae</taxon>
        <taxon>Fragilariopsis</taxon>
    </lineage>
</organism>
<dbReference type="InterPro" id="IPR001789">
    <property type="entry name" value="Sig_transdc_resp-reg_receiver"/>
</dbReference>
<dbReference type="Pfam" id="PF00072">
    <property type="entry name" value="Response_reg"/>
    <property type="match status" value="1"/>
</dbReference>
<name>A0A1E7EPX0_9STRA</name>
<protein>
    <submittedName>
        <fullName evidence="4">CheY-like protein</fullName>
    </submittedName>
</protein>
<gene>
    <name evidence="4" type="ORF">FRACYDRAFT_174316</name>
</gene>
<evidence type="ECO:0000259" key="3">
    <source>
        <dbReference type="PROSITE" id="PS50110"/>
    </source>
</evidence>
<dbReference type="CDD" id="cd17546">
    <property type="entry name" value="REC_hyHK_CKI1_RcsC-like"/>
    <property type="match status" value="1"/>
</dbReference>